<comment type="caution">
    <text evidence="1">The sequence shown here is derived from an EMBL/GenBank/DDBJ whole genome shotgun (WGS) entry which is preliminary data.</text>
</comment>
<dbReference type="AlphaFoldDB" id="A0AAE0YE66"/>
<evidence type="ECO:0000313" key="1">
    <source>
        <dbReference type="EMBL" id="KAK3741776.1"/>
    </source>
</evidence>
<name>A0AAE0YE66_9GAST</name>
<gene>
    <name evidence="1" type="ORF">RRG08_000357</name>
</gene>
<organism evidence="1 2">
    <name type="scientific">Elysia crispata</name>
    <name type="common">lettuce slug</name>
    <dbReference type="NCBI Taxonomy" id="231223"/>
    <lineage>
        <taxon>Eukaryota</taxon>
        <taxon>Metazoa</taxon>
        <taxon>Spiralia</taxon>
        <taxon>Lophotrochozoa</taxon>
        <taxon>Mollusca</taxon>
        <taxon>Gastropoda</taxon>
        <taxon>Heterobranchia</taxon>
        <taxon>Euthyneura</taxon>
        <taxon>Panpulmonata</taxon>
        <taxon>Sacoglossa</taxon>
        <taxon>Placobranchoidea</taxon>
        <taxon>Plakobranchidae</taxon>
        <taxon>Elysia</taxon>
    </lineage>
</organism>
<feature type="non-terminal residue" evidence="1">
    <location>
        <position position="1"/>
    </location>
</feature>
<protein>
    <submittedName>
        <fullName evidence="1">Uncharacterized protein</fullName>
    </submittedName>
</protein>
<evidence type="ECO:0000313" key="2">
    <source>
        <dbReference type="Proteomes" id="UP001283361"/>
    </source>
</evidence>
<reference evidence="1" key="1">
    <citation type="journal article" date="2023" name="G3 (Bethesda)">
        <title>A reference genome for the long-term kleptoplast-retaining sea slug Elysia crispata morphotype clarki.</title>
        <authorList>
            <person name="Eastman K.E."/>
            <person name="Pendleton A.L."/>
            <person name="Shaikh M.A."/>
            <person name="Suttiyut T."/>
            <person name="Ogas R."/>
            <person name="Tomko P."/>
            <person name="Gavelis G."/>
            <person name="Widhalm J.R."/>
            <person name="Wisecaver J.H."/>
        </authorList>
    </citation>
    <scope>NUCLEOTIDE SEQUENCE</scope>
    <source>
        <strain evidence="1">ECLA1</strain>
    </source>
</reference>
<dbReference type="Proteomes" id="UP001283361">
    <property type="component" value="Unassembled WGS sequence"/>
</dbReference>
<accession>A0AAE0YE66</accession>
<sequence>SRHFTPPMFSESTLFIVQSRHFTHQCFQNQLYLLCSPVTSLTNVFRINSIYCAVPSLHSPMFSESMLCPVTSLTNVFQNRSIVQSVTSLTNVFRINSIYCAVPSLHSPMFSESTLFIVQSRHFTHQCFQNQLYLLCSPVTPLTNVFRINSIYCAVPSLHSPMFSESTLFIAQSRHSTHQCFQNQLYLLRSPVTPLTNVFRINSIYCAVPSLHSPMFSESTLFIVQSRH</sequence>
<dbReference type="EMBL" id="JAWDGP010006394">
    <property type="protein sequence ID" value="KAK3741776.1"/>
    <property type="molecule type" value="Genomic_DNA"/>
</dbReference>
<keyword evidence="2" id="KW-1185">Reference proteome</keyword>
<proteinExistence type="predicted"/>